<evidence type="ECO:0000313" key="1">
    <source>
        <dbReference type="EMBL" id="RZQ60858.1"/>
    </source>
</evidence>
<reference evidence="1 2" key="1">
    <citation type="submission" date="2019-02" db="EMBL/GenBank/DDBJ databases">
        <title>Draft genome sequence of Amycolatopsis sp. 8-3EHSu isolated from roots of Suaeda maritima.</title>
        <authorList>
            <person name="Duangmal K."/>
            <person name="Chantavorakit T."/>
        </authorList>
    </citation>
    <scope>NUCLEOTIDE SEQUENCE [LARGE SCALE GENOMIC DNA]</scope>
    <source>
        <strain evidence="1 2">8-3EHSu</strain>
    </source>
</reference>
<dbReference type="EMBL" id="SFCC01000015">
    <property type="protein sequence ID" value="RZQ60858.1"/>
    <property type="molecule type" value="Genomic_DNA"/>
</dbReference>
<comment type="caution">
    <text evidence="1">The sequence shown here is derived from an EMBL/GenBank/DDBJ whole genome shotgun (WGS) entry which is preliminary data.</text>
</comment>
<keyword evidence="2" id="KW-1185">Reference proteome</keyword>
<proteinExistence type="predicted"/>
<dbReference type="Proteomes" id="UP000292003">
    <property type="component" value="Unassembled WGS sequence"/>
</dbReference>
<gene>
    <name evidence="1" type="ORF">EWH70_27555</name>
</gene>
<dbReference type="AlphaFoldDB" id="A0A4Q7J287"/>
<dbReference type="RefSeq" id="WP_130478431.1">
    <property type="nucleotide sequence ID" value="NZ_SFCC01000015.1"/>
</dbReference>
<protein>
    <submittedName>
        <fullName evidence="1">Uncharacterized protein</fullName>
    </submittedName>
</protein>
<accession>A0A4Q7J287</accession>
<evidence type="ECO:0000313" key="2">
    <source>
        <dbReference type="Proteomes" id="UP000292003"/>
    </source>
</evidence>
<sequence>MTGPEHYRAAEQQLAAAAISDGGSDSERYHLATAQVHATPALAAATAATPPVRWSDQDLQDELARGYAFGRLAARGAEPGPLVHSNDFVAAARARDVRAAGLHKLYAELQASAGGAR</sequence>
<organism evidence="1 2">
    <name type="scientific">Amycolatopsis suaedae</name>
    <dbReference type="NCBI Taxonomy" id="2510978"/>
    <lineage>
        <taxon>Bacteria</taxon>
        <taxon>Bacillati</taxon>
        <taxon>Actinomycetota</taxon>
        <taxon>Actinomycetes</taxon>
        <taxon>Pseudonocardiales</taxon>
        <taxon>Pseudonocardiaceae</taxon>
        <taxon>Amycolatopsis</taxon>
    </lineage>
</organism>
<name>A0A4Q7J287_9PSEU</name>